<evidence type="ECO:0000313" key="3">
    <source>
        <dbReference type="Proteomes" id="UP000041254"/>
    </source>
</evidence>
<organism evidence="2 3">
    <name type="scientific">Vitrella brassicaformis (strain CCMP3155)</name>
    <dbReference type="NCBI Taxonomy" id="1169540"/>
    <lineage>
        <taxon>Eukaryota</taxon>
        <taxon>Sar</taxon>
        <taxon>Alveolata</taxon>
        <taxon>Colpodellida</taxon>
        <taxon>Vitrellaceae</taxon>
        <taxon>Vitrella</taxon>
    </lineage>
</organism>
<dbReference type="InParanoid" id="A0A0G4GWY5"/>
<name>A0A0G4GWY5_VITBC</name>
<feature type="coiled-coil region" evidence="1">
    <location>
        <begin position="15"/>
        <end position="74"/>
    </location>
</feature>
<keyword evidence="3" id="KW-1185">Reference proteome</keyword>
<accession>A0A0G4GWY5</accession>
<sequence>VIATIPSDRLLMEGIRELIEDREYAKARIQEFKGRLEELYAHIREIKARLNLLEDRLTRRIVDLDHTLKQLQARGIPLSTFYISSTVFLISSSQ</sequence>
<evidence type="ECO:0000256" key="1">
    <source>
        <dbReference type="SAM" id="Coils"/>
    </source>
</evidence>
<dbReference type="VEuPathDB" id="CryptoDB:Vbra_22865"/>
<reference evidence="2 3" key="1">
    <citation type="submission" date="2014-11" db="EMBL/GenBank/DDBJ databases">
        <authorList>
            <person name="Zhu J."/>
            <person name="Qi W."/>
            <person name="Song R."/>
        </authorList>
    </citation>
    <scope>NUCLEOTIDE SEQUENCE [LARGE SCALE GENOMIC DNA]</scope>
</reference>
<dbReference type="AlphaFoldDB" id="A0A0G4GWY5"/>
<gene>
    <name evidence="2" type="ORF">Vbra_22865</name>
</gene>
<evidence type="ECO:0000313" key="2">
    <source>
        <dbReference type="EMBL" id="CEM35423.1"/>
    </source>
</evidence>
<proteinExistence type="predicted"/>
<protein>
    <submittedName>
        <fullName evidence="2">Uncharacterized protein</fullName>
    </submittedName>
</protein>
<dbReference type="Proteomes" id="UP000041254">
    <property type="component" value="Unassembled WGS sequence"/>
</dbReference>
<feature type="non-terminal residue" evidence="2">
    <location>
        <position position="1"/>
    </location>
</feature>
<keyword evidence="1" id="KW-0175">Coiled coil</keyword>
<dbReference type="EMBL" id="CDMY01000852">
    <property type="protein sequence ID" value="CEM35423.1"/>
    <property type="molecule type" value="Genomic_DNA"/>
</dbReference>